<comment type="caution">
    <text evidence="4">The sequence shown here is derived from an EMBL/GenBank/DDBJ whole genome shotgun (WGS) entry which is preliminary data.</text>
</comment>
<dbReference type="InterPro" id="IPR004713">
    <property type="entry name" value="CaH_exchang"/>
</dbReference>
<name>A0A540KNY4_MALBA</name>
<feature type="region of interest" description="Disordered" evidence="3">
    <location>
        <begin position="1"/>
        <end position="22"/>
    </location>
</feature>
<dbReference type="Proteomes" id="UP000315295">
    <property type="component" value="Unassembled WGS sequence"/>
</dbReference>
<gene>
    <name evidence="4" type="ORF">C1H46_038567</name>
</gene>
<dbReference type="EMBL" id="VIEB01001064">
    <property type="protein sequence ID" value="TQD75936.1"/>
    <property type="molecule type" value="Genomic_DNA"/>
</dbReference>
<keyword evidence="1" id="KW-0813">Transport</keyword>
<dbReference type="PANTHER" id="PTHR31503">
    <property type="entry name" value="VACUOLAR CALCIUM ION TRANSPORTER"/>
    <property type="match status" value="1"/>
</dbReference>
<keyword evidence="1" id="KW-0050">Antiport</keyword>
<dbReference type="GO" id="GO:0009705">
    <property type="term" value="C:plant-type vacuole membrane"/>
    <property type="evidence" value="ECO:0007669"/>
    <property type="project" value="TreeGrafter"/>
</dbReference>
<evidence type="ECO:0000313" key="5">
    <source>
        <dbReference type="Proteomes" id="UP000315295"/>
    </source>
</evidence>
<proteinExistence type="predicted"/>
<keyword evidence="2" id="KW-0406">Ion transport</keyword>
<dbReference type="AlphaFoldDB" id="A0A540KNY4"/>
<feature type="compositionally biased region" description="Basic and acidic residues" evidence="3">
    <location>
        <begin position="1"/>
        <end position="16"/>
    </location>
</feature>
<dbReference type="GO" id="GO:0006874">
    <property type="term" value="P:intracellular calcium ion homeostasis"/>
    <property type="evidence" value="ECO:0007669"/>
    <property type="project" value="TreeGrafter"/>
</dbReference>
<protein>
    <submittedName>
        <fullName evidence="4">Uncharacterized protein</fullName>
    </submittedName>
</protein>
<evidence type="ECO:0000256" key="1">
    <source>
        <dbReference type="ARBA" id="ARBA00022449"/>
    </source>
</evidence>
<dbReference type="STRING" id="106549.A0A540KNY4"/>
<evidence type="ECO:0000313" key="4">
    <source>
        <dbReference type="EMBL" id="TQD75936.1"/>
    </source>
</evidence>
<evidence type="ECO:0000256" key="2">
    <source>
        <dbReference type="ARBA" id="ARBA00023065"/>
    </source>
</evidence>
<dbReference type="GO" id="GO:0015369">
    <property type="term" value="F:calcium:proton antiporter activity"/>
    <property type="evidence" value="ECO:0007669"/>
    <property type="project" value="TreeGrafter"/>
</dbReference>
<reference evidence="4 5" key="1">
    <citation type="journal article" date="2019" name="G3 (Bethesda)">
        <title>Sequencing of a Wild Apple (Malus baccata) Genome Unravels the Differences Between Cultivated and Wild Apple Species Regarding Disease Resistance and Cold Tolerance.</title>
        <authorList>
            <person name="Chen X."/>
        </authorList>
    </citation>
    <scope>NUCLEOTIDE SEQUENCE [LARGE SCALE GENOMIC DNA]</scope>
    <source>
        <strain evidence="5">cv. Shandingzi</strain>
        <tissue evidence="4">Leaves</tissue>
    </source>
</reference>
<evidence type="ECO:0000256" key="3">
    <source>
        <dbReference type="SAM" id="MobiDB-lite"/>
    </source>
</evidence>
<sequence length="202" mass="22474">MDSDNRYNNDDNKSRNNDASTIKINSHVEMGSTQSKSVFEFEDQSLVGPDKHSLDEAPLRALYSGGANDCCPHVLKNSVADSIRIVVFSAKINLLMPFGPLAIVVDKLTGHHGWVFLLSLLGIIPLAERLGYATDILGFVPRAHEPDIHTNFAVNVHCRVPNTDWLLLMQAAGLLYWTNRFYEKLEDLSIVKLLSLVLSTVK</sequence>
<dbReference type="PANTHER" id="PTHR31503:SF49">
    <property type="entry name" value="VACUOLAR CATION_PROTON EXCHANGER"/>
    <property type="match status" value="1"/>
</dbReference>
<organism evidence="4 5">
    <name type="scientific">Malus baccata</name>
    <name type="common">Siberian crab apple</name>
    <name type="synonym">Pyrus baccata</name>
    <dbReference type="NCBI Taxonomy" id="106549"/>
    <lineage>
        <taxon>Eukaryota</taxon>
        <taxon>Viridiplantae</taxon>
        <taxon>Streptophyta</taxon>
        <taxon>Embryophyta</taxon>
        <taxon>Tracheophyta</taxon>
        <taxon>Spermatophyta</taxon>
        <taxon>Magnoliopsida</taxon>
        <taxon>eudicotyledons</taxon>
        <taxon>Gunneridae</taxon>
        <taxon>Pentapetalae</taxon>
        <taxon>rosids</taxon>
        <taxon>fabids</taxon>
        <taxon>Rosales</taxon>
        <taxon>Rosaceae</taxon>
        <taxon>Amygdaloideae</taxon>
        <taxon>Maleae</taxon>
        <taxon>Malus</taxon>
    </lineage>
</organism>
<keyword evidence="5" id="KW-1185">Reference proteome</keyword>
<accession>A0A540KNY4</accession>